<proteinExistence type="inferred from homology"/>
<dbReference type="Proteomes" id="UP000050827">
    <property type="component" value="Unassembled WGS sequence"/>
</dbReference>
<accession>A0A0N8WGL6</accession>
<dbReference type="NCBIfam" id="TIGR01777">
    <property type="entry name" value="yfcH"/>
    <property type="match status" value="1"/>
</dbReference>
<organism evidence="4 5">
    <name type="scientific">Flagellimonas eckloniae</name>
    <dbReference type="NCBI Taxonomy" id="346185"/>
    <lineage>
        <taxon>Bacteria</taxon>
        <taxon>Pseudomonadati</taxon>
        <taxon>Bacteroidota</taxon>
        <taxon>Flavobacteriia</taxon>
        <taxon>Flavobacteriales</taxon>
        <taxon>Flavobacteriaceae</taxon>
        <taxon>Flagellimonas</taxon>
    </lineage>
</organism>
<dbReference type="SUPFAM" id="SSF51735">
    <property type="entry name" value="NAD(P)-binding Rossmann-fold domains"/>
    <property type="match status" value="1"/>
</dbReference>
<feature type="domain" description="DUF1731" evidence="3">
    <location>
        <begin position="254"/>
        <end position="300"/>
    </location>
</feature>
<dbReference type="EMBL" id="LCTZ01000002">
    <property type="protein sequence ID" value="KQC31843.1"/>
    <property type="molecule type" value="Genomic_DNA"/>
</dbReference>
<keyword evidence="5" id="KW-1185">Reference proteome</keyword>
<dbReference type="STRING" id="346185.AAY42_17540"/>
<dbReference type="InterPro" id="IPR036291">
    <property type="entry name" value="NAD(P)-bd_dom_sf"/>
</dbReference>
<protein>
    <submittedName>
        <fullName evidence="4">NAD-dependent epimerase</fullName>
    </submittedName>
</protein>
<dbReference type="PANTHER" id="PTHR11092:SF0">
    <property type="entry name" value="EPIMERASE FAMILY PROTEIN SDR39U1"/>
    <property type="match status" value="1"/>
</dbReference>
<name>A0A0N8WGL6_9FLAO</name>
<dbReference type="OrthoDB" id="9801773at2"/>
<evidence type="ECO:0000313" key="4">
    <source>
        <dbReference type="EMBL" id="KQC31843.1"/>
    </source>
</evidence>
<dbReference type="InterPro" id="IPR013549">
    <property type="entry name" value="DUF1731"/>
</dbReference>
<dbReference type="AlphaFoldDB" id="A0A0N8WGL6"/>
<dbReference type="PANTHER" id="PTHR11092">
    <property type="entry name" value="SUGAR NUCLEOTIDE EPIMERASE RELATED"/>
    <property type="match status" value="1"/>
</dbReference>
<comment type="similarity">
    <text evidence="1">Belongs to the NAD(P)-dependent epimerase/dehydratase family. SDR39U1 subfamily.</text>
</comment>
<dbReference type="PATRIC" id="fig|1547436.3.peg.3616"/>
<dbReference type="Pfam" id="PF08338">
    <property type="entry name" value="DUF1731"/>
    <property type="match status" value="1"/>
</dbReference>
<reference evidence="4 5" key="1">
    <citation type="submission" date="2015-04" db="EMBL/GenBank/DDBJ databases">
        <title>Complete genome of flavobacterium.</title>
        <authorList>
            <person name="Kwon Y.M."/>
            <person name="Kim S.-J."/>
        </authorList>
    </citation>
    <scope>NUCLEOTIDE SEQUENCE [LARGE SCALE GENOMIC DNA]</scope>
    <source>
        <strain evidence="4 5">DK169</strain>
    </source>
</reference>
<evidence type="ECO:0000259" key="2">
    <source>
        <dbReference type="Pfam" id="PF01370"/>
    </source>
</evidence>
<dbReference type="Pfam" id="PF01370">
    <property type="entry name" value="Epimerase"/>
    <property type="match status" value="1"/>
</dbReference>
<dbReference type="RefSeq" id="WP_055398043.1">
    <property type="nucleotide sequence ID" value="NZ_LCTZ01000002.1"/>
</dbReference>
<comment type="caution">
    <text evidence="4">The sequence shown here is derived from an EMBL/GenBank/DDBJ whole genome shotgun (WGS) entry which is preliminary data.</text>
</comment>
<evidence type="ECO:0000259" key="3">
    <source>
        <dbReference type="Pfam" id="PF08338"/>
    </source>
</evidence>
<dbReference type="InterPro" id="IPR010099">
    <property type="entry name" value="SDR39U1"/>
</dbReference>
<evidence type="ECO:0000256" key="1">
    <source>
        <dbReference type="ARBA" id="ARBA00009353"/>
    </source>
</evidence>
<sequence length="320" mass="35379">MKVLITGATGLVGNAIVEVLHDKGIAVNYLTTRKTKIVSSEDFQGFYWNPAKGEIDLACFENVSAIINLAGASIAKRWTEEYKKKVLSSRIDSLETLHDALKEIDSSKIKTFVSASAIGIYPDSLLTFYDENETAVDDSFLGKVVSDWEAKIDALNTFNFNVSKLRVGIVMSAQGGALPKMAKPIQNYVGAAFGSGNQWQSWIHIEDLAQMFVFIIEKGLDGTFNGVAPNPVTNSKMTKVLARVLNRPLVLPNIPKFVMQFVLGEMSYLLFASQRVSCKRIEEKGFNFQHPNIGAALEQLYLSNDEHSHSKATSLNKEFV</sequence>
<evidence type="ECO:0000313" key="5">
    <source>
        <dbReference type="Proteomes" id="UP000050827"/>
    </source>
</evidence>
<gene>
    <name evidence="4" type="ORF">AAY42_17540</name>
</gene>
<dbReference type="InterPro" id="IPR001509">
    <property type="entry name" value="Epimerase_deHydtase"/>
</dbReference>
<feature type="domain" description="NAD-dependent epimerase/dehydratase" evidence="2">
    <location>
        <begin position="3"/>
        <end position="219"/>
    </location>
</feature>
<dbReference type="Gene3D" id="3.40.50.720">
    <property type="entry name" value="NAD(P)-binding Rossmann-like Domain"/>
    <property type="match status" value="1"/>
</dbReference>